<dbReference type="GO" id="GO:0051287">
    <property type="term" value="F:NAD binding"/>
    <property type="evidence" value="ECO:0007669"/>
    <property type="project" value="InterPro"/>
</dbReference>
<evidence type="ECO:0000256" key="3">
    <source>
        <dbReference type="ARBA" id="ARBA00012991"/>
    </source>
</evidence>
<dbReference type="SUPFAM" id="SSF51735">
    <property type="entry name" value="NAD(P)-binding Rossmann-fold domains"/>
    <property type="match status" value="1"/>
</dbReference>
<dbReference type="GO" id="GO:0050661">
    <property type="term" value="F:NADP binding"/>
    <property type="evidence" value="ECO:0007669"/>
    <property type="project" value="InterPro"/>
</dbReference>
<dbReference type="GO" id="GO:0006574">
    <property type="term" value="P:L-valine catabolic process"/>
    <property type="evidence" value="ECO:0007669"/>
    <property type="project" value="TreeGrafter"/>
</dbReference>
<organism evidence="12 13">
    <name type="scientific">Acrasis kona</name>
    <dbReference type="NCBI Taxonomy" id="1008807"/>
    <lineage>
        <taxon>Eukaryota</taxon>
        <taxon>Discoba</taxon>
        <taxon>Heterolobosea</taxon>
        <taxon>Tetramitia</taxon>
        <taxon>Eutetramitia</taxon>
        <taxon>Acrasidae</taxon>
        <taxon>Acrasis</taxon>
    </lineage>
</organism>
<dbReference type="InterPro" id="IPR029154">
    <property type="entry name" value="HIBADH-like_NADP-bd"/>
</dbReference>
<dbReference type="NCBIfam" id="TIGR01692">
    <property type="entry name" value="HIBADH"/>
    <property type="match status" value="1"/>
</dbReference>
<evidence type="ECO:0000313" key="12">
    <source>
        <dbReference type="EMBL" id="KAL0481920.1"/>
    </source>
</evidence>
<evidence type="ECO:0000256" key="8">
    <source>
        <dbReference type="PIRSR" id="PIRSR000103-1"/>
    </source>
</evidence>
<accession>A0AAW2YYU9</accession>
<dbReference type="Proteomes" id="UP001431209">
    <property type="component" value="Unassembled WGS sequence"/>
</dbReference>
<comment type="pathway">
    <text evidence="1 9">Amino-acid degradation; L-valine degradation.</text>
</comment>
<evidence type="ECO:0000259" key="10">
    <source>
        <dbReference type="Pfam" id="PF03446"/>
    </source>
</evidence>
<sequence>MISRGLRSKYLSIVTSRRLISTTNGQKIGFIGLGNMGSRMAPHLVNKSNSNLFVFDMNEKTVTTLVEQHQDGRVKGCSSPNDVFEQSDVVITMLPGPNQVESVYKSAVNKIRDGQLLIDASTIDPGTSKRVNELILKSHQIDMVDAPVSGGVGGASGATLTFMVGGKKQAFERAQPILQLMGKNVIYCGGEVGDGQSVKICNNLVLAISMSAVSEAMVLGTRLGIDPKVLAQVFNTSSGRCWSSDTYNPHPGVMDNVPSSRNYEGGFAANLMLKDVGLAIKAAESAKMDLPLGELVSKFYTEMRDEHDMGNKDFSGVLEYFKIKADTK</sequence>
<comment type="caution">
    <text evidence="12">The sequence shown here is derived from an EMBL/GenBank/DDBJ whole genome shotgun (WGS) entry which is preliminary data.</text>
</comment>
<dbReference type="EC" id="1.1.1.31" evidence="3 9"/>
<evidence type="ECO:0000256" key="9">
    <source>
        <dbReference type="RuleBase" id="RU910714"/>
    </source>
</evidence>
<dbReference type="InterPro" id="IPR002204">
    <property type="entry name" value="3-OH-isobutyrate_DH-rel_CS"/>
</dbReference>
<evidence type="ECO:0000256" key="2">
    <source>
        <dbReference type="ARBA" id="ARBA00006013"/>
    </source>
</evidence>
<dbReference type="Gene3D" id="3.40.50.720">
    <property type="entry name" value="NAD(P)-binding Rossmann-like Domain"/>
    <property type="match status" value="1"/>
</dbReference>
<evidence type="ECO:0000256" key="6">
    <source>
        <dbReference type="ARBA" id="ARBA00023027"/>
    </source>
</evidence>
<dbReference type="InterPro" id="IPR011548">
    <property type="entry name" value="HIBADH"/>
</dbReference>
<dbReference type="PANTHER" id="PTHR22981">
    <property type="entry name" value="3-HYDROXYISOBUTYRATE DEHYDROGENASE-RELATED"/>
    <property type="match status" value="1"/>
</dbReference>
<comment type="similarity">
    <text evidence="2">Belongs to the HIBADH-related family. 3-hydroxyisobutyrate dehydrogenase subfamily.</text>
</comment>
<keyword evidence="5 9" id="KW-0560">Oxidoreductase</keyword>
<dbReference type="InterPro" id="IPR008927">
    <property type="entry name" value="6-PGluconate_DH-like_C_sf"/>
</dbReference>
<name>A0AAW2YYU9_9EUKA</name>
<gene>
    <name evidence="12" type="ORF">AKO1_011316</name>
</gene>
<comment type="catalytic activity">
    <reaction evidence="7 9">
        <text>3-hydroxy-2-methylpropanoate + NAD(+) = 2-methyl-3-oxopropanoate + NADH + H(+)</text>
        <dbReference type="Rhea" id="RHEA:17681"/>
        <dbReference type="ChEBI" id="CHEBI:11805"/>
        <dbReference type="ChEBI" id="CHEBI:15378"/>
        <dbReference type="ChEBI" id="CHEBI:57540"/>
        <dbReference type="ChEBI" id="CHEBI:57700"/>
        <dbReference type="ChEBI" id="CHEBI:57945"/>
        <dbReference type="EC" id="1.1.1.31"/>
    </reaction>
</comment>
<evidence type="ECO:0000259" key="11">
    <source>
        <dbReference type="Pfam" id="PF14833"/>
    </source>
</evidence>
<dbReference type="Pfam" id="PF14833">
    <property type="entry name" value="NAD_binding_11"/>
    <property type="match status" value="1"/>
</dbReference>
<dbReference type="Pfam" id="PF03446">
    <property type="entry name" value="NAD_binding_2"/>
    <property type="match status" value="1"/>
</dbReference>
<dbReference type="SUPFAM" id="SSF48179">
    <property type="entry name" value="6-phosphogluconate dehydrogenase C-terminal domain-like"/>
    <property type="match status" value="1"/>
</dbReference>
<dbReference type="InterPro" id="IPR015815">
    <property type="entry name" value="HIBADH-related"/>
</dbReference>
<feature type="domain" description="6-phosphogluconate dehydrogenase NADP-binding" evidence="10">
    <location>
        <begin position="27"/>
        <end position="189"/>
    </location>
</feature>
<protein>
    <recommendedName>
        <fullName evidence="3 9">3-hydroxyisobutyrate dehydrogenase</fullName>
        <shortName evidence="9">HIBADH</shortName>
        <ecNumber evidence="3 9">1.1.1.31</ecNumber>
    </recommendedName>
</protein>
<dbReference type="PROSITE" id="PS00895">
    <property type="entry name" value="3_HYDROXYISOBUT_DH"/>
    <property type="match status" value="1"/>
</dbReference>
<keyword evidence="13" id="KW-1185">Reference proteome</keyword>
<feature type="active site" evidence="8">
    <location>
        <position position="199"/>
    </location>
</feature>
<keyword evidence="4 9" id="KW-0101">Branched-chain amino acid catabolism</keyword>
<dbReference type="EMBL" id="JAOPGA020000797">
    <property type="protein sequence ID" value="KAL0481920.1"/>
    <property type="molecule type" value="Genomic_DNA"/>
</dbReference>
<evidence type="ECO:0000256" key="1">
    <source>
        <dbReference type="ARBA" id="ARBA00005109"/>
    </source>
</evidence>
<dbReference type="InterPro" id="IPR036291">
    <property type="entry name" value="NAD(P)-bd_dom_sf"/>
</dbReference>
<dbReference type="AlphaFoldDB" id="A0AAW2YYU9"/>
<dbReference type="PIRSF" id="PIRSF000103">
    <property type="entry name" value="HIBADH"/>
    <property type="match status" value="1"/>
</dbReference>
<dbReference type="FunFam" id="1.10.1040.10:FF:000006">
    <property type="entry name" value="3-hydroxyisobutyrate dehydrogenase"/>
    <property type="match status" value="1"/>
</dbReference>
<evidence type="ECO:0000256" key="7">
    <source>
        <dbReference type="ARBA" id="ARBA00049197"/>
    </source>
</evidence>
<evidence type="ECO:0000256" key="5">
    <source>
        <dbReference type="ARBA" id="ARBA00023002"/>
    </source>
</evidence>
<proteinExistence type="inferred from homology"/>
<evidence type="ECO:0000256" key="4">
    <source>
        <dbReference type="ARBA" id="ARBA00022456"/>
    </source>
</evidence>
<dbReference type="InterPro" id="IPR006115">
    <property type="entry name" value="6PGDH_NADP-bd"/>
</dbReference>
<dbReference type="InterPro" id="IPR013328">
    <property type="entry name" value="6PGD_dom2"/>
</dbReference>
<evidence type="ECO:0000313" key="13">
    <source>
        <dbReference type="Proteomes" id="UP001431209"/>
    </source>
</evidence>
<dbReference type="GO" id="GO:0008442">
    <property type="term" value="F:3-hydroxyisobutyrate dehydrogenase activity"/>
    <property type="evidence" value="ECO:0007669"/>
    <property type="project" value="UniProtKB-EC"/>
</dbReference>
<dbReference type="PANTHER" id="PTHR22981:SF7">
    <property type="entry name" value="3-HYDROXYISOBUTYRATE DEHYDROGENASE, MITOCHONDRIAL"/>
    <property type="match status" value="1"/>
</dbReference>
<feature type="domain" description="3-hydroxyisobutyrate dehydrogenase-like NAD-binding" evidence="11">
    <location>
        <begin position="193"/>
        <end position="320"/>
    </location>
</feature>
<reference evidence="12 13" key="1">
    <citation type="submission" date="2024-03" db="EMBL/GenBank/DDBJ databases">
        <title>The Acrasis kona genome and developmental transcriptomes reveal deep origins of eukaryotic multicellular pathways.</title>
        <authorList>
            <person name="Sheikh S."/>
            <person name="Fu C.-J."/>
            <person name="Brown M.W."/>
            <person name="Baldauf S.L."/>
        </authorList>
    </citation>
    <scope>NUCLEOTIDE SEQUENCE [LARGE SCALE GENOMIC DNA]</scope>
    <source>
        <strain evidence="12 13">ATCC MYA-3509</strain>
    </source>
</reference>
<dbReference type="Gene3D" id="1.10.1040.10">
    <property type="entry name" value="N-(1-d-carboxylethyl)-l-norvaline Dehydrogenase, domain 2"/>
    <property type="match status" value="1"/>
</dbReference>
<keyword evidence="6 9" id="KW-0520">NAD</keyword>